<name>E8LLX1_SUCHY</name>
<dbReference type="Proteomes" id="UP000018458">
    <property type="component" value="Unassembled WGS sequence"/>
</dbReference>
<evidence type="ECO:0000259" key="8">
    <source>
        <dbReference type="Pfam" id="PF03600"/>
    </source>
</evidence>
<keyword evidence="6 7" id="KW-0472">Membrane</keyword>
<feature type="domain" description="Citrate transporter-like" evidence="8">
    <location>
        <begin position="31"/>
        <end position="354"/>
    </location>
</feature>
<feature type="transmembrane region" description="Helical" evidence="7">
    <location>
        <begin position="329"/>
        <end position="356"/>
    </location>
</feature>
<dbReference type="PANTHER" id="PTHR43652:SF2">
    <property type="entry name" value="BASIC AMINO ACID ANTIPORTER YFCC-RELATED"/>
    <property type="match status" value="1"/>
</dbReference>
<feature type="transmembrane region" description="Helical" evidence="7">
    <location>
        <begin position="263"/>
        <end position="279"/>
    </location>
</feature>
<proteinExistence type="predicted"/>
<dbReference type="STRING" id="762983.HMPREF9444_01744"/>
<dbReference type="CDD" id="cd01115">
    <property type="entry name" value="SLC13_permease"/>
    <property type="match status" value="1"/>
</dbReference>
<feature type="transmembrane region" description="Helical" evidence="7">
    <location>
        <begin position="286"/>
        <end position="305"/>
    </location>
</feature>
<dbReference type="GO" id="GO:0022857">
    <property type="term" value="F:transmembrane transporter activity"/>
    <property type="evidence" value="ECO:0007669"/>
    <property type="project" value="InterPro"/>
</dbReference>
<evidence type="ECO:0000256" key="3">
    <source>
        <dbReference type="ARBA" id="ARBA00022692"/>
    </source>
</evidence>
<dbReference type="PANTHER" id="PTHR43652">
    <property type="entry name" value="BASIC AMINO ACID ANTIPORTER YFCC-RELATED"/>
    <property type="match status" value="1"/>
</dbReference>
<keyword evidence="4" id="KW-0677">Repeat</keyword>
<organism evidence="9 10">
    <name type="scientific">Succinatimonas hippei (strain DSM 22608 / JCM 16073 / KCTC 15190 / YIT 12066)</name>
    <dbReference type="NCBI Taxonomy" id="762983"/>
    <lineage>
        <taxon>Bacteria</taxon>
        <taxon>Pseudomonadati</taxon>
        <taxon>Pseudomonadota</taxon>
        <taxon>Gammaproteobacteria</taxon>
        <taxon>Aeromonadales</taxon>
        <taxon>Succinivibrionaceae</taxon>
        <taxon>Succinatimonas</taxon>
    </lineage>
</organism>
<feature type="transmembrane region" description="Helical" evidence="7">
    <location>
        <begin position="15"/>
        <end position="34"/>
    </location>
</feature>
<dbReference type="GO" id="GO:0005886">
    <property type="term" value="C:plasma membrane"/>
    <property type="evidence" value="ECO:0007669"/>
    <property type="project" value="TreeGrafter"/>
</dbReference>
<keyword evidence="3 7" id="KW-0812">Transmembrane</keyword>
<evidence type="ECO:0000256" key="7">
    <source>
        <dbReference type="SAM" id="Phobius"/>
    </source>
</evidence>
<dbReference type="Pfam" id="PF03600">
    <property type="entry name" value="CitMHS"/>
    <property type="match status" value="1"/>
</dbReference>
<comment type="subcellular location">
    <subcellularLocation>
        <location evidence="1">Membrane</location>
        <topology evidence="1">Multi-pass membrane protein</topology>
    </subcellularLocation>
</comment>
<feature type="transmembrane region" description="Helical" evidence="7">
    <location>
        <begin position="239"/>
        <end position="257"/>
    </location>
</feature>
<dbReference type="InterPro" id="IPR001898">
    <property type="entry name" value="SLC13A/DASS"/>
</dbReference>
<evidence type="ECO:0000256" key="1">
    <source>
        <dbReference type="ARBA" id="ARBA00004141"/>
    </source>
</evidence>
<dbReference type="InterPro" id="IPR004680">
    <property type="entry name" value="Cit_transptr-like_dom"/>
</dbReference>
<evidence type="ECO:0000256" key="5">
    <source>
        <dbReference type="ARBA" id="ARBA00022989"/>
    </source>
</evidence>
<keyword evidence="2" id="KW-0813">Transport</keyword>
<accession>E8LLX1</accession>
<keyword evidence="10" id="KW-1185">Reference proteome</keyword>
<feature type="transmembrane region" description="Helical" evidence="7">
    <location>
        <begin position="189"/>
        <end position="209"/>
    </location>
</feature>
<sequence>MIINNTIASRLRRNAVDPAIITLIVLAVVAVLFVTELIPLAITAMAAPIALGCLGVLKPNEVFSGLSNSTVVLFAGMFVVGAAMLESGLAQTIGNWVVKKVGTREVPLLASLMLVTVCMSAFASNTGTVACLMPVFIGICAAAKVPVSPLLMGLAVAANTGGTITMVGTPPNIIASGALEAAGIVPFTLFEFAYVGIPLSIMSIIYMVFIGRKLVPKNMADLGSVEVTDGMSGTPRARIYCLVILIYVILGICFGIPGLTAEMVAISGALLCVLLGCLTERQAYNGIDWVTIFLFAGMLPLATALDKTGAGALIAHHVVGLVGSDPSPMMFMAVLFCLSCGLTQFMSNTAAAALLCPIGISIAQEMGASPYPVLMAIAIAASCAFTTPVATPPNTLVLGPGGFRFKDYIIVGTPLVVLSFIVCVVVIPMVWPFFP</sequence>
<protein>
    <submittedName>
        <fullName evidence="9">Transporter, DASS family</fullName>
    </submittedName>
</protein>
<dbReference type="InterPro" id="IPR051679">
    <property type="entry name" value="DASS-Related_Transporters"/>
</dbReference>
<evidence type="ECO:0000256" key="4">
    <source>
        <dbReference type="ARBA" id="ARBA00022737"/>
    </source>
</evidence>
<dbReference type="InterPro" id="IPR031312">
    <property type="entry name" value="Na/sul_symport_CS"/>
</dbReference>
<gene>
    <name evidence="9" type="ORF">HMPREF9444_01744</name>
</gene>
<feature type="transmembrane region" description="Helical" evidence="7">
    <location>
        <begin position="368"/>
        <end position="388"/>
    </location>
</feature>
<dbReference type="NCBIfam" id="TIGR00785">
    <property type="entry name" value="dass"/>
    <property type="match status" value="1"/>
</dbReference>
<keyword evidence="5 7" id="KW-1133">Transmembrane helix</keyword>
<dbReference type="eggNOG" id="COG1055">
    <property type="taxonomic scope" value="Bacteria"/>
</dbReference>
<feature type="transmembrane region" description="Helical" evidence="7">
    <location>
        <begin position="69"/>
        <end position="90"/>
    </location>
</feature>
<feature type="transmembrane region" description="Helical" evidence="7">
    <location>
        <begin position="110"/>
        <end position="143"/>
    </location>
</feature>
<dbReference type="HOGENOM" id="CLU_005170_6_4_6"/>
<feature type="transmembrane region" description="Helical" evidence="7">
    <location>
        <begin position="408"/>
        <end position="434"/>
    </location>
</feature>
<evidence type="ECO:0000313" key="10">
    <source>
        <dbReference type="Proteomes" id="UP000018458"/>
    </source>
</evidence>
<evidence type="ECO:0000313" key="9">
    <source>
        <dbReference type="EMBL" id="EFY06484.1"/>
    </source>
</evidence>
<evidence type="ECO:0000256" key="6">
    <source>
        <dbReference type="ARBA" id="ARBA00023136"/>
    </source>
</evidence>
<reference evidence="9 10" key="1">
    <citation type="submission" date="2011-01" db="EMBL/GenBank/DDBJ databases">
        <authorList>
            <person name="Weinstock G."/>
            <person name="Sodergren E."/>
            <person name="Clifton S."/>
            <person name="Fulton L."/>
            <person name="Fulton B."/>
            <person name="Courtney L."/>
            <person name="Fronick C."/>
            <person name="Harrison M."/>
            <person name="Strong C."/>
            <person name="Farmer C."/>
            <person name="Delahaunty K."/>
            <person name="Markovic C."/>
            <person name="Hall O."/>
            <person name="Minx P."/>
            <person name="Tomlinson C."/>
            <person name="Mitreva M."/>
            <person name="Hou S."/>
            <person name="Chen J."/>
            <person name="Wollam A."/>
            <person name="Pepin K.H."/>
            <person name="Johnson M."/>
            <person name="Bhonagiri V."/>
            <person name="Zhang X."/>
            <person name="Suruliraj S."/>
            <person name="Warren W."/>
            <person name="Chinwalla A."/>
            <person name="Mardis E.R."/>
            <person name="Wilson R.K."/>
        </authorList>
    </citation>
    <scope>NUCLEOTIDE SEQUENCE [LARGE SCALE GENOMIC DNA]</scope>
    <source>
        <strain evidence="10">DSM 22608 / JCM 16073 / KCTC 15190 / YIT 12066</strain>
    </source>
</reference>
<comment type="caution">
    <text evidence="9">The sequence shown here is derived from an EMBL/GenBank/DDBJ whole genome shotgun (WGS) entry which is preliminary data.</text>
</comment>
<dbReference type="AlphaFoldDB" id="E8LLX1"/>
<dbReference type="EMBL" id="AEVO01000117">
    <property type="protein sequence ID" value="EFY06484.1"/>
    <property type="molecule type" value="Genomic_DNA"/>
</dbReference>
<dbReference type="PROSITE" id="PS01271">
    <property type="entry name" value="NA_SULFATE"/>
    <property type="match status" value="1"/>
</dbReference>
<evidence type="ECO:0000256" key="2">
    <source>
        <dbReference type="ARBA" id="ARBA00022448"/>
    </source>
</evidence>